<evidence type="ECO:0000256" key="5">
    <source>
        <dbReference type="ARBA" id="ARBA00022989"/>
    </source>
</evidence>
<evidence type="ECO:0000256" key="14">
    <source>
        <dbReference type="SAM" id="Phobius"/>
    </source>
</evidence>
<keyword evidence="8" id="KW-0961">Cell wall biogenesis/degradation</keyword>
<keyword evidence="3" id="KW-0808">Transferase</keyword>
<evidence type="ECO:0000256" key="3">
    <source>
        <dbReference type="ARBA" id="ARBA00022679"/>
    </source>
</evidence>
<dbReference type="Pfam" id="PF13632">
    <property type="entry name" value="Glyco_trans_2_3"/>
    <property type="match status" value="1"/>
</dbReference>
<keyword evidence="2" id="KW-0328">Glycosyltransferase</keyword>
<dbReference type="EnsemblPlants" id="ORUFI03G19920.2">
    <property type="protein sequence ID" value="ORUFI03G19920.2"/>
    <property type="gene ID" value="ORUFI03G19920"/>
</dbReference>
<dbReference type="GO" id="GO:0000139">
    <property type="term" value="C:Golgi membrane"/>
    <property type="evidence" value="ECO:0007669"/>
    <property type="project" value="UniProtKB-SubCell"/>
</dbReference>
<dbReference type="Proteomes" id="UP000008022">
    <property type="component" value="Unassembled WGS sequence"/>
</dbReference>
<dbReference type="eggNOG" id="ENOG502QVIM">
    <property type="taxonomic scope" value="Eukaryota"/>
</dbReference>
<dbReference type="InterPro" id="IPR029044">
    <property type="entry name" value="Nucleotide-diphossugar_trans"/>
</dbReference>
<protein>
    <recommendedName>
        <fullName evidence="12">glucomannan 4-beta-mannosyltransferase</fullName>
        <ecNumber evidence="12">2.4.1.32</ecNumber>
    </recommendedName>
    <alternativeName>
        <fullName evidence="13">Glucomannan synthase</fullName>
    </alternativeName>
</protein>
<evidence type="ECO:0000256" key="6">
    <source>
        <dbReference type="ARBA" id="ARBA00023034"/>
    </source>
</evidence>
<evidence type="ECO:0000256" key="13">
    <source>
        <dbReference type="ARBA" id="ARBA00076024"/>
    </source>
</evidence>
<dbReference type="STRING" id="4529.A0A0E0NVR7"/>
<dbReference type="Gene3D" id="3.90.550.10">
    <property type="entry name" value="Spore Coat Polysaccharide Biosynthesis Protein SpsA, Chain A"/>
    <property type="match status" value="1"/>
</dbReference>
<evidence type="ECO:0000313" key="17">
    <source>
        <dbReference type="Proteomes" id="UP000008022"/>
    </source>
</evidence>
<feature type="domain" description="Glycosyltransferase 2-like" evidence="15">
    <location>
        <begin position="228"/>
        <end position="443"/>
    </location>
</feature>
<dbReference type="FunFam" id="3.90.550.10:FF:000057">
    <property type="entry name" value="Glycosyltransferase-like protein, family 2"/>
    <property type="match status" value="1"/>
</dbReference>
<dbReference type="OMA" id="NQWIVTQ"/>
<keyword evidence="4 14" id="KW-0812">Transmembrane</keyword>
<dbReference type="EC" id="2.4.1.32" evidence="12"/>
<organism evidence="16 17">
    <name type="scientific">Oryza rufipogon</name>
    <name type="common">Brownbeard rice</name>
    <name type="synonym">Asian wild rice</name>
    <dbReference type="NCBI Taxonomy" id="4529"/>
    <lineage>
        <taxon>Eukaryota</taxon>
        <taxon>Viridiplantae</taxon>
        <taxon>Streptophyta</taxon>
        <taxon>Embryophyta</taxon>
        <taxon>Tracheophyta</taxon>
        <taxon>Spermatophyta</taxon>
        <taxon>Magnoliopsida</taxon>
        <taxon>Liliopsida</taxon>
        <taxon>Poales</taxon>
        <taxon>Poaceae</taxon>
        <taxon>BOP clade</taxon>
        <taxon>Oryzoideae</taxon>
        <taxon>Oryzeae</taxon>
        <taxon>Oryzinae</taxon>
        <taxon>Oryza</taxon>
    </lineage>
</organism>
<dbReference type="PANTHER" id="PTHR32044">
    <property type="entry name" value="GLUCOMANNAN 4-BETA-MANNOSYLTRANSFERASE 9"/>
    <property type="match status" value="1"/>
</dbReference>
<dbReference type="GO" id="GO:0051753">
    <property type="term" value="F:mannan synthase activity"/>
    <property type="evidence" value="ECO:0007669"/>
    <property type="project" value="TreeGrafter"/>
</dbReference>
<proteinExistence type="inferred from homology"/>
<dbReference type="SUPFAM" id="SSF53448">
    <property type="entry name" value="Nucleotide-diphospho-sugar transferases"/>
    <property type="match status" value="1"/>
</dbReference>
<name>A0A0E0NVR7_ORYRU</name>
<evidence type="ECO:0000256" key="12">
    <source>
        <dbReference type="ARBA" id="ARBA00066505"/>
    </source>
</evidence>
<comment type="similarity">
    <text evidence="11">Belongs to the glycosyltransferase 2 family. Plant cellulose synthase-like A subfamily.</text>
</comment>
<feature type="transmembrane region" description="Helical" evidence="14">
    <location>
        <begin position="543"/>
        <end position="561"/>
    </location>
</feature>
<feature type="transmembrane region" description="Helical" evidence="14">
    <location>
        <begin position="420"/>
        <end position="444"/>
    </location>
</feature>
<reference evidence="16" key="2">
    <citation type="submission" date="2015-06" db="UniProtKB">
        <authorList>
            <consortium name="EnsemblPlants"/>
        </authorList>
    </citation>
    <scope>IDENTIFICATION</scope>
</reference>
<dbReference type="GO" id="GO:0071555">
    <property type="term" value="P:cell wall organization"/>
    <property type="evidence" value="ECO:0007669"/>
    <property type="project" value="UniProtKB-KW"/>
</dbReference>
<dbReference type="GO" id="GO:0047259">
    <property type="term" value="F:glucomannan 4-beta-mannosyltransferase activity"/>
    <property type="evidence" value="ECO:0007669"/>
    <property type="project" value="UniProtKB-EC"/>
</dbReference>
<evidence type="ECO:0000256" key="10">
    <source>
        <dbReference type="ARBA" id="ARBA00056537"/>
    </source>
</evidence>
<evidence type="ECO:0000256" key="11">
    <source>
        <dbReference type="ARBA" id="ARBA00060879"/>
    </source>
</evidence>
<feature type="transmembrane region" description="Helical" evidence="14">
    <location>
        <begin position="456"/>
        <end position="474"/>
    </location>
</feature>
<dbReference type="Gramene" id="ORUFI03G19920.2">
    <property type="protein sequence ID" value="ORUFI03G19920.2"/>
    <property type="gene ID" value="ORUFI03G19920"/>
</dbReference>
<evidence type="ECO:0000256" key="1">
    <source>
        <dbReference type="ARBA" id="ARBA00004653"/>
    </source>
</evidence>
<comment type="function">
    <text evidence="10">Probable mannan synthase which consists of a 4-beta-mannosyltransferase activity on mannan using GDP-mannose. The beta-1,4-mannan product is the backbone for galactomannan synthesis by galactomannan galactosyltransferase. Galactomannan is a noncellulosic polysaccharides of plant cell wall.</text>
</comment>
<accession>A0A0E0NVR7</accession>
<keyword evidence="5 14" id="KW-1133">Transmembrane helix</keyword>
<dbReference type="AlphaFoldDB" id="A0A0E0NVR7"/>
<sequence>MEAGEAAGAVLFLLAAAVSLLAAVSTGALDFTYLVTVVGEGSSTSPGSGGGAWWREAWVGARSRAVAPALQVGVWACMVMSVMLVVEATYNSAVSVAARLVGWRPERWFKWEPLGGGAGAGDEEKGEAAAAAYPMVMVQIPMYNELEVYKLSIGAVCGLKWPKERLIIQVLDDSTDAFIKNLVELECEDWASKGLNIKYATRSGRKGFKAGALKKGMEWDYAKQCEYVAIFDADFQPEPDFLLRTVPFLMHNQNVALVQARWVFGKTSSFDMSLRLPFAVLASGKYSVYIVNDRVSLLTRIQKTFLDYHFKAEQEAGSATFAFFSFNGTAGVWRTEAINDAGGWKDRTTVEDMDLAVRATLKGWKFIYLGDLRVKSELPSTYKAYCRQQFRWSCGGANLFRKMIWDVLVAKKVSSLKKIYILYSFFLVRRVVAPAVAFILYNVIIPVSVMIPELFLPIWGVAYIPTALLIVTAIRNPENLHTVPLWILFESVMSMHRLRAAVAGLLQLQEFNQWIVTKKVGNNAFDENNETPLLQKSRKRVNLPEIGLSVFLIFCASYNLVFHGKNSFYINLYLQGLAFFLLGLNCVCLFAEFLRTWLHHEKSSKNTPKLSIIKEIFQEHSKIVNHQTPFALGCQEQQQPS</sequence>
<comment type="catalytic activity">
    <reaction evidence="9">
        <text>GDP-mannose + (glucomannan)n = GDP + (glucomannan)n+1.</text>
        <dbReference type="EC" id="2.4.1.32"/>
    </reaction>
</comment>
<keyword evidence="17" id="KW-1185">Reference proteome</keyword>
<evidence type="ECO:0000259" key="15">
    <source>
        <dbReference type="Pfam" id="PF13632"/>
    </source>
</evidence>
<evidence type="ECO:0000256" key="7">
    <source>
        <dbReference type="ARBA" id="ARBA00023136"/>
    </source>
</evidence>
<comment type="subcellular location">
    <subcellularLocation>
        <location evidence="1">Golgi apparatus membrane</location>
        <topology evidence="1">Multi-pass membrane protein</topology>
    </subcellularLocation>
</comment>
<keyword evidence="6" id="KW-0333">Golgi apparatus</keyword>
<evidence type="ECO:0000256" key="9">
    <source>
        <dbReference type="ARBA" id="ARBA00051800"/>
    </source>
</evidence>
<evidence type="ECO:0000256" key="2">
    <source>
        <dbReference type="ARBA" id="ARBA00022676"/>
    </source>
</evidence>
<evidence type="ECO:0000256" key="8">
    <source>
        <dbReference type="ARBA" id="ARBA00023316"/>
    </source>
</evidence>
<feature type="transmembrane region" description="Helical" evidence="14">
    <location>
        <begin position="72"/>
        <end position="90"/>
    </location>
</feature>
<dbReference type="PANTHER" id="PTHR32044:SF68">
    <property type="entry name" value="GLUCOMANNAN 4-BETA-MANNOSYLTRANSFERASE 5-RELATED"/>
    <property type="match status" value="1"/>
</dbReference>
<feature type="transmembrane region" description="Helical" evidence="14">
    <location>
        <begin position="573"/>
        <end position="594"/>
    </location>
</feature>
<keyword evidence="7 14" id="KW-0472">Membrane</keyword>
<evidence type="ECO:0000256" key="4">
    <source>
        <dbReference type="ARBA" id="ARBA00022692"/>
    </source>
</evidence>
<evidence type="ECO:0000313" key="16">
    <source>
        <dbReference type="EnsemblPlants" id="ORUFI03G19920.2"/>
    </source>
</evidence>
<dbReference type="InterPro" id="IPR001173">
    <property type="entry name" value="Glyco_trans_2-like"/>
</dbReference>
<reference evidence="17" key="1">
    <citation type="submission" date="2013-06" db="EMBL/GenBank/DDBJ databases">
        <authorList>
            <person name="Zhao Q."/>
        </authorList>
    </citation>
    <scope>NUCLEOTIDE SEQUENCE</scope>
    <source>
        <strain evidence="17">cv. W1943</strain>
    </source>
</reference>